<dbReference type="EnsemblMetazoa" id="SMAR009195-RA">
    <property type="protein sequence ID" value="SMAR009195-PA"/>
    <property type="gene ID" value="SMAR009195"/>
</dbReference>
<dbReference type="Pfam" id="PF05380">
    <property type="entry name" value="Peptidase_A17"/>
    <property type="match status" value="1"/>
</dbReference>
<evidence type="ECO:0000313" key="1">
    <source>
        <dbReference type="EnsemblMetazoa" id="SMAR009195-PA"/>
    </source>
</evidence>
<dbReference type="SUPFAM" id="SSF56672">
    <property type="entry name" value="DNA/RNA polymerases"/>
    <property type="match status" value="1"/>
</dbReference>
<dbReference type="InterPro" id="IPR036397">
    <property type="entry name" value="RNaseH_sf"/>
</dbReference>
<dbReference type="PhylomeDB" id="T1J6C6"/>
<reference evidence="1" key="2">
    <citation type="submission" date="2015-02" db="UniProtKB">
        <authorList>
            <consortium name="EnsemblMetazoa"/>
        </authorList>
    </citation>
    <scope>IDENTIFICATION</scope>
</reference>
<organism evidence="1 2">
    <name type="scientific">Strigamia maritima</name>
    <name type="common">European centipede</name>
    <name type="synonym">Geophilus maritimus</name>
    <dbReference type="NCBI Taxonomy" id="126957"/>
    <lineage>
        <taxon>Eukaryota</taxon>
        <taxon>Metazoa</taxon>
        <taxon>Ecdysozoa</taxon>
        <taxon>Arthropoda</taxon>
        <taxon>Myriapoda</taxon>
        <taxon>Chilopoda</taxon>
        <taxon>Pleurostigmophora</taxon>
        <taxon>Geophilomorpha</taxon>
        <taxon>Linotaeniidae</taxon>
        <taxon>Strigamia</taxon>
    </lineage>
</organism>
<dbReference type="SUPFAM" id="SSF53098">
    <property type="entry name" value="Ribonuclease H-like"/>
    <property type="match status" value="1"/>
</dbReference>
<evidence type="ECO:0008006" key="3">
    <source>
        <dbReference type="Google" id="ProtNLM"/>
    </source>
</evidence>
<dbReference type="GO" id="GO:0003676">
    <property type="term" value="F:nucleic acid binding"/>
    <property type="evidence" value="ECO:0007669"/>
    <property type="project" value="InterPro"/>
</dbReference>
<sequence length="489" mass="57186">VEIQEDFRDVLRFLWVDEDFFQSSFNWKNFLKHLVTYPMKVVPFGLNASPFLLNVVIRKQASLCKDTYPKEAEILDKSMYVDDLTVGADTEEELIQLSSNLNLILSKAKLPLVKWITSSPTVSTSLHQQSFEMREETEQDLPITKILGLCWEPNMDLIKYDKYDKQDFRRCTKRHLCSLLVSVFDPLGLLASALLELKLLMQRTWVEDIGWVEVLSEEYQSRIANWRQFFEKILCLEFPRWVEGQLPEPEEEKRSSAISNVVNLVIEDSDFELELARQSFWFSPDLRAIAEEGKVHKSSKICKYRPFKDNKEFLRLGGRLDQALLTSEEKHPIFLHHSSRLTKLLILDVHLQLKHGEVSEVLFHMRKKFWILRDRRTTFHRANLELKTWGTLLSSSHISRFFSDKGIRWSFIAPLAPNWGGVWERLVNLVKDKLRRVLRQDTCSLNVLDMHCKEISSIINSRPLVYVTESDGNEFALTPEHFLTGNIPK</sequence>
<dbReference type="Proteomes" id="UP000014500">
    <property type="component" value="Unassembled WGS sequence"/>
</dbReference>
<protein>
    <recommendedName>
        <fullName evidence="3">Reverse transcriptase domain-containing protein</fullName>
    </recommendedName>
</protein>
<proteinExistence type="predicted"/>
<dbReference type="PANTHER" id="PTHR47331">
    <property type="entry name" value="PHD-TYPE DOMAIN-CONTAINING PROTEIN"/>
    <property type="match status" value="1"/>
</dbReference>
<dbReference type="Gene3D" id="3.30.420.10">
    <property type="entry name" value="Ribonuclease H-like superfamily/Ribonuclease H"/>
    <property type="match status" value="1"/>
</dbReference>
<dbReference type="InterPro" id="IPR043502">
    <property type="entry name" value="DNA/RNA_pol_sf"/>
</dbReference>
<accession>T1J6C6</accession>
<evidence type="ECO:0000313" key="2">
    <source>
        <dbReference type="Proteomes" id="UP000014500"/>
    </source>
</evidence>
<dbReference type="eggNOG" id="KOG0017">
    <property type="taxonomic scope" value="Eukaryota"/>
</dbReference>
<dbReference type="InterPro" id="IPR008042">
    <property type="entry name" value="Retrotrans_Pao"/>
</dbReference>
<dbReference type="EMBL" id="AFFK01021609">
    <property type="status" value="NOT_ANNOTATED_CDS"/>
    <property type="molecule type" value="Genomic_DNA"/>
</dbReference>
<dbReference type="GO" id="GO:0042575">
    <property type="term" value="C:DNA polymerase complex"/>
    <property type="evidence" value="ECO:0007669"/>
    <property type="project" value="UniProtKB-ARBA"/>
</dbReference>
<reference evidence="2" key="1">
    <citation type="submission" date="2011-05" db="EMBL/GenBank/DDBJ databases">
        <authorList>
            <person name="Richards S.R."/>
            <person name="Qu J."/>
            <person name="Jiang H."/>
            <person name="Jhangiani S.N."/>
            <person name="Agravi P."/>
            <person name="Goodspeed R."/>
            <person name="Gross S."/>
            <person name="Mandapat C."/>
            <person name="Jackson L."/>
            <person name="Mathew T."/>
            <person name="Pu L."/>
            <person name="Thornton R."/>
            <person name="Saada N."/>
            <person name="Wilczek-Boney K.B."/>
            <person name="Lee S."/>
            <person name="Kovar C."/>
            <person name="Wu Y."/>
            <person name="Scherer S.E."/>
            <person name="Worley K.C."/>
            <person name="Muzny D.M."/>
            <person name="Gibbs R."/>
        </authorList>
    </citation>
    <scope>NUCLEOTIDE SEQUENCE</scope>
    <source>
        <strain evidence="2">Brora</strain>
    </source>
</reference>
<dbReference type="OMA" id="MHCKEIS"/>
<dbReference type="InterPro" id="IPR012337">
    <property type="entry name" value="RNaseH-like_sf"/>
</dbReference>
<dbReference type="HOGENOM" id="CLU_558514_0_0_1"/>
<dbReference type="AlphaFoldDB" id="T1J6C6"/>
<name>T1J6C6_STRMM</name>
<keyword evidence="2" id="KW-1185">Reference proteome</keyword>
<dbReference type="GO" id="GO:0071897">
    <property type="term" value="P:DNA biosynthetic process"/>
    <property type="evidence" value="ECO:0007669"/>
    <property type="project" value="UniProtKB-ARBA"/>
</dbReference>